<dbReference type="Pfam" id="PF11454">
    <property type="entry name" value="DUF3016"/>
    <property type="match status" value="1"/>
</dbReference>
<sequence>MKPTTWLPLSLLLFSATAIADDTFDFPPASVTWASPENYRDVRSSSGNQPRFQQQVFENLSEYFGDMARIYLAPDQTLNIKVNNLDLAGDIRYGAETGQKIRVLTSISAPSISFSYKISQGKTAMKSDTVMLTNLNYQASVWGMGRDRALAYEKQLIHDWARKTLRNK</sequence>
<proteinExistence type="predicted"/>
<comment type="caution">
    <text evidence="2">The sequence shown here is derived from an EMBL/GenBank/DDBJ whole genome shotgun (WGS) entry which is preliminary data.</text>
</comment>
<organism evidence="2 3">
    <name type="scientific">Photobacterium proteolyticum</name>
    <dbReference type="NCBI Taxonomy" id="1903952"/>
    <lineage>
        <taxon>Bacteria</taxon>
        <taxon>Pseudomonadati</taxon>
        <taxon>Pseudomonadota</taxon>
        <taxon>Gammaproteobacteria</taxon>
        <taxon>Vibrionales</taxon>
        <taxon>Vibrionaceae</taxon>
        <taxon>Photobacterium</taxon>
    </lineage>
</organism>
<evidence type="ECO:0000313" key="2">
    <source>
        <dbReference type="EMBL" id="OLQ79774.1"/>
    </source>
</evidence>
<feature type="chain" id="PRO_5011982864" description="DUF3016 domain-containing protein" evidence="1">
    <location>
        <begin position="21"/>
        <end position="168"/>
    </location>
</feature>
<evidence type="ECO:0008006" key="4">
    <source>
        <dbReference type="Google" id="ProtNLM"/>
    </source>
</evidence>
<evidence type="ECO:0000313" key="3">
    <source>
        <dbReference type="Proteomes" id="UP000186905"/>
    </source>
</evidence>
<dbReference type="InterPro" id="IPR021557">
    <property type="entry name" value="DUF3016"/>
</dbReference>
<reference evidence="2 3" key="1">
    <citation type="submission" date="2016-09" db="EMBL/GenBank/DDBJ databases">
        <title>Photobacterium proteolyticum sp. nov. a protease producing bacterium isolated from ocean sediments of Laizhou Bay.</title>
        <authorList>
            <person name="Li Y."/>
        </authorList>
    </citation>
    <scope>NUCLEOTIDE SEQUENCE [LARGE SCALE GENOMIC DNA]</scope>
    <source>
        <strain evidence="2 3">13-12</strain>
    </source>
</reference>
<accession>A0A1Q9GX57</accession>
<keyword evidence="3" id="KW-1185">Reference proteome</keyword>
<dbReference type="OrthoDB" id="195620at2"/>
<dbReference type="AlphaFoldDB" id="A0A1Q9GX57"/>
<dbReference type="Proteomes" id="UP000186905">
    <property type="component" value="Unassembled WGS sequence"/>
</dbReference>
<dbReference type="RefSeq" id="WP_075762623.1">
    <property type="nucleotide sequence ID" value="NZ_MJIL01000049.1"/>
</dbReference>
<gene>
    <name evidence="2" type="ORF">BIT28_00525</name>
</gene>
<dbReference type="EMBL" id="MJIL01000049">
    <property type="protein sequence ID" value="OLQ79774.1"/>
    <property type="molecule type" value="Genomic_DNA"/>
</dbReference>
<evidence type="ECO:0000256" key="1">
    <source>
        <dbReference type="SAM" id="SignalP"/>
    </source>
</evidence>
<dbReference type="STRING" id="1903952.BIT28_00525"/>
<keyword evidence="1" id="KW-0732">Signal</keyword>
<name>A0A1Q9GX57_9GAMM</name>
<protein>
    <recommendedName>
        <fullName evidence="4">DUF3016 domain-containing protein</fullName>
    </recommendedName>
</protein>
<feature type="signal peptide" evidence="1">
    <location>
        <begin position="1"/>
        <end position="20"/>
    </location>
</feature>